<dbReference type="EMBL" id="FJOG01000004">
    <property type="protein sequence ID" value="CZR53911.1"/>
    <property type="molecule type" value="Genomic_DNA"/>
</dbReference>
<dbReference type="AlphaFoldDB" id="A0A1L7WMB2"/>
<proteinExistence type="predicted"/>
<feature type="region of interest" description="Disordered" evidence="1">
    <location>
        <begin position="336"/>
        <end position="358"/>
    </location>
</feature>
<evidence type="ECO:0000313" key="3">
    <source>
        <dbReference type="Proteomes" id="UP000184330"/>
    </source>
</evidence>
<feature type="compositionally biased region" description="Basic and acidic residues" evidence="1">
    <location>
        <begin position="424"/>
        <end position="439"/>
    </location>
</feature>
<feature type="region of interest" description="Disordered" evidence="1">
    <location>
        <begin position="250"/>
        <end position="277"/>
    </location>
</feature>
<feature type="compositionally biased region" description="Polar residues" evidence="1">
    <location>
        <begin position="486"/>
        <end position="506"/>
    </location>
</feature>
<feature type="compositionally biased region" description="Basic residues" evidence="1">
    <location>
        <begin position="179"/>
        <end position="188"/>
    </location>
</feature>
<feature type="region of interest" description="Disordered" evidence="1">
    <location>
        <begin position="167"/>
        <end position="190"/>
    </location>
</feature>
<evidence type="ECO:0000313" key="2">
    <source>
        <dbReference type="EMBL" id="CZR53911.1"/>
    </source>
</evidence>
<evidence type="ECO:0008006" key="4">
    <source>
        <dbReference type="Google" id="ProtNLM"/>
    </source>
</evidence>
<feature type="compositionally biased region" description="Basic and acidic residues" evidence="1">
    <location>
        <begin position="558"/>
        <end position="573"/>
    </location>
</feature>
<name>A0A1L7WMB2_9HELO</name>
<dbReference type="OrthoDB" id="5380370at2759"/>
<dbReference type="Proteomes" id="UP000184330">
    <property type="component" value="Unassembled WGS sequence"/>
</dbReference>
<organism evidence="2 3">
    <name type="scientific">Phialocephala subalpina</name>
    <dbReference type="NCBI Taxonomy" id="576137"/>
    <lineage>
        <taxon>Eukaryota</taxon>
        <taxon>Fungi</taxon>
        <taxon>Dikarya</taxon>
        <taxon>Ascomycota</taxon>
        <taxon>Pezizomycotina</taxon>
        <taxon>Leotiomycetes</taxon>
        <taxon>Helotiales</taxon>
        <taxon>Mollisiaceae</taxon>
        <taxon>Phialocephala</taxon>
        <taxon>Phialocephala fortinii species complex</taxon>
    </lineage>
</organism>
<feature type="compositionally biased region" description="Low complexity" evidence="1">
    <location>
        <begin position="251"/>
        <end position="266"/>
    </location>
</feature>
<feature type="region of interest" description="Disordered" evidence="1">
    <location>
        <begin position="422"/>
        <end position="451"/>
    </location>
</feature>
<feature type="region of interest" description="Disordered" evidence="1">
    <location>
        <begin position="469"/>
        <end position="507"/>
    </location>
</feature>
<feature type="compositionally biased region" description="Basic and acidic residues" evidence="1">
    <location>
        <begin position="167"/>
        <end position="178"/>
    </location>
</feature>
<gene>
    <name evidence="2" type="ORF">PAC_03793</name>
</gene>
<keyword evidence="3" id="KW-1185">Reference proteome</keyword>
<reference evidence="2 3" key="1">
    <citation type="submission" date="2016-03" db="EMBL/GenBank/DDBJ databases">
        <authorList>
            <person name="Ploux O."/>
        </authorList>
    </citation>
    <scope>NUCLEOTIDE SEQUENCE [LARGE SCALE GENOMIC DNA]</scope>
    <source>
        <strain evidence="2 3">UAMH 11012</strain>
    </source>
</reference>
<evidence type="ECO:0000256" key="1">
    <source>
        <dbReference type="SAM" id="MobiDB-lite"/>
    </source>
</evidence>
<protein>
    <recommendedName>
        <fullName evidence="4">Mucin</fullName>
    </recommendedName>
</protein>
<feature type="region of interest" description="Disordered" evidence="1">
    <location>
        <begin position="555"/>
        <end position="590"/>
    </location>
</feature>
<accession>A0A1L7WMB2</accession>
<sequence>MKLQYQASATVELLTNRSMAPLHSSRSINRLQVPQMADHASECIAPFYSSTSLSISTTQLSTIISATTTDLDDPENIAALSPRTLYALSFDRPASARSLSSGRFRKNVKEMTGFGTTEEDFDALPIAIQRKYFSTLERLRFAQNSRCNALNELPIQSHRKSSIADRRGISVADIEPRRSSSRRSRKLARQQSVSSTEASWFLTLPEKLRKKQFTREEQVVLAARLRESVILDAADEAIYKASRRASRNLGPLLDLSTPSTPTSSIDSPRDPEEEPASSMAAEIYESFRWMDEEEDLDLKLVLDDYHANLDGVVIPTPSSNRRPSFRRQMSITKMPFGRNSLSSLGPRSPKFEPPNLHSRNKSRTLSLIAPKHVPKASVASIDPNAAHYQDPEARLKLRVYLASPQKFDEAIEFGFPSMDGIADGADKENKPPKRSSKDAHRTKKSFGGTEIGQSFLADDTASLFEDDVSMADPESPLTPLGDMGFRSSNPTSGRTTAKSSKGSSDYTHLGIAKPVVAKESYTQAMAGNREMTLRMTLTRPDLRADENAIYGWQAAKSPLREEPVPLPDEKSEVKGPLGGSDGWGPAEKENGVVKRFWNKMKSSQKKAL</sequence>